<evidence type="ECO:0000313" key="3">
    <source>
        <dbReference type="Proteomes" id="UP001500604"/>
    </source>
</evidence>
<dbReference type="EMBL" id="BAABFL010000467">
    <property type="protein sequence ID" value="GAA4651973.1"/>
    <property type="molecule type" value="Genomic_DNA"/>
</dbReference>
<dbReference type="Pfam" id="PF13590">
    <property type="entry name" value="DUF4136"/>
    <property type="match status" value="1"/>
</dbReference>
<keyword evidence="3" id="KW-1185">Reference proteome</keyword>
<organism evidence="2 3">
    <name type="scientific">Kistimonas scapharcae</name>
    <dbReference type="NCBI Taxonomy" id="1036133"/>
    <lineage>
        <taxon>Bacteria</taxon>
        <taxon>Pseudomonadati</taxon>
        <taxon>Pseudomonadota</taxon>
        <taxon>Gammaproteobacteria</taxon>
        <taxon>Oceanospirillales</taxon>
        <taxon>Endozoicomonadaceae</taxon>
        <taxon>Kistimonas</taxon>
    </lineage>
</organism>
<feature type="domain" description="DUF4136" evidence="1">
    <location>
        <begin position="25"/>
        <end position="181"/>
    </location>
</feature>
<dbReference type="RefSeq" id="WP_345198456.1">
    <property type="nucleotide sequence ID" value="NZ_BAABFL010000467.1"/>
</dbReference>
<accession>A0ABP8V6U2</accession>
<name>A0ABP8V6U2_9GAMM</name>
<gene>
    <name evidence="2" type="ORF">GCM10023116_42570</name>
</gene>
<evidence type="ECO:0000313" key="2">
    <source>
        <dbReference type="EMBL" id="GAA4651973.1"/>
    </source>
</evidence>
<dbReference type="InterPro" id="IPR025411">
    <property type="entry name" value="DUF4136"/>
</dbReference>
<dbReference type="Proteomes" id="UP001500604">
    <property type="component" value="Unassembled WGS sequence"/>
</dbReference>
<reference evidence="3" key="1">
    <citation type="journal article" date="2019" name="Int. J. Syst. Evol. Microbiol.">
        <title>The Global Catalogue of Microorganisms (GCM) 10K type strain sequencing project: providing services to taxonomists for standard genome sequencing and annotation.</title>
        <authorList>
            <consortium name="The Broad Institute Genomics Platform"/>
            <consortium name="The Broad Institute Genome Sequencing Center for Infectious Disease"/>
            <person name="Wu L."/>
            <person name="Ma J."/>
        </authorList>
    </citation>
    <scope>NUCLEOTIDE SEQUENCE [LARGE SCALE GENOMIC DNA]</scope>
    <source>
        <strain evidence="3">JCM 17805</strain>
    </source>
</reference>
<proteinExistence type="predicted"/>
<evidence type="ECO:0000259" key="1">
    <source>
        <dbReference type="Pfam" id="PF13590"/>
    </source>
</evidence>
<dbReference type="Gene3D" id="3.30.160.670">
    <property type="match status" value="1"/>
</dbReference>
<sequence>MKLAYSLIALLLLTLLSSCIVKPQVNWDYDPQVNWPSLKTWAWLEPKGKFKERMIHGFMSQRIHRAVEQDMVLKGLKEVAAKDADMLLSWGFTEKRRLQETRYNAGFSWYPYPWMMSSWPTETIIDTYQEGYLTLNMINPKTKNLVWQGVARHRITGAMAPAEKRDYIRSAINQILSGFPPTHAP</sequence>
<protein>
    <submittedName>
        <fullName evidence="2">DUF4136 domain-containing protein</fullName>
    </submittedName>
</protein>
<dbReference type="PROSITE" id="PS51257">
    <property type="entry name" value="PROKAR_LIPOPROTEIN"/>
    <property type="match status" value="1"/>
</dbReference>
<comment type="caution">
    <text evidence="2">The sequence shown here is derived from an EMBL/GenBank/DDBJ whole genome shotgun (WGS) entry which is preliminary data.</text>
</comment>